<proteinExistence type="predicted"/>
<protein>
    <submittedName>
        <fullName evidence="1">Uncharacterized protein</fullName>
    </submittedName>
</protein>
<accession>A0ACD0P0L9</accession>
<sequence length="225" mass="25422">MEGNHVGLPHACAAWACPPTSHLTRPVKKKSVERELFLSSSSSSSSSAFAILSFCEERKGRAPLLNGIQIPLAIHPRRDGGPTIVPPRKGRRGTLLSNQNKAGKEKGVIFSPFFFPKMKKKEKKEGRKREGWRQPSNPTSPSDRKAKSAGGKGILHFFLHTFFFNLFFRPRKKETLSDADPTFLRFPCWKTGVPRILGDCWAKPDQYRWRIWRDPLPRSNAKGQG</sequence>
<reference evidence="1 2" key="1">
    <citation type="journal article" date="2018" name="Mol. Biol. Evol.">
        <title>Broad Genomic Sampling Reveals a Smut Pathogenic Ancestry of the Fungal Clade Ustilaginomycotina.</title>
        <authorList>
            <person name="Kijpornyongpan T."/>
            <person name="Mondo S.J."/>
            <person name="Barry K."/>
            <person name="Sandor L."/>
            <person name="Lee J."/>
            <person name="Lipzen A."/>
            <person name="Pangilinan J."/>
            <person name="LaButti K."/>
            <person name="Hainaut M."/>
            <person name="Henrissat B."/>
            <person name="Grigoriev I.V."/>
            <person name="Spatafora J.W."/>
            <person name="Aime M.C."/>
        </authorList>
    </citation>
    <scope>NUCLEOTIDE SEQUENCE [LARGE SCALE GENOMIC DNA]</scope>
    <source>
        <strain evidence="1 2">SA 807</strain>
    </source>
</reference>
<dbReference type="Proteomes" id="UP000245626">
    <property type="component" value="Unassembled WGS sequence"/>
</dbReference>
<keyword evidence="2" id="KW-1185">Reference proteome</keyword>
<evidence type="ECO:0000313" key="1">
    <source>
        <dbReference type="EMBL" id="PWN51617.1"/>
    </source>
</evidence>
<evidence type="ECO:0000313" key="2">
    <source>
        <dbReference type="Proteomes" id="UP000245626"/>
    </source>
</evidence>
<organism evidence="1 2">
    <name type="scientific">Violaceomyces palustris</name>
    <dbReference type="NCBI Taxonomy" id="1673888"/>
    <lineage>
        <taxon>Eukaryota</taxon>
        <taxon>Fungi</taxon>
        <taxon>Dikarya</taxon>
        <taxon>Basidiomycota</taxon>
        <taxon>Ustilaginomycotina</taxon>
        <taxon>Ustilaginomycetes</taxon>
        <taxon>Violaceomycetales</taxon>
        <taxon>Violaceomycetaceae</taxon>
        <taxon>Violaceomyces</taxon>
    </lineage>
</organism>
<dbReference type="EMBL" id="KZ819829">
    <property type="protein sequence ID" value="PWN51617.1"/>
    <property type="molecule type" value="Genomic_DNA"/>
</dbReference>
<name>A0ACD0P0L9_9BASI</name>
<gene>
    <name evidence="1" type="ORF">IE53DRAFT_42921</name>
</gene>